<keyword evidence="2" id="KW-1185">Reference proteome</keyword>
<evidence type="ECO:0008006" key="3">
    <source>
        <dbReference type="Google" id="ProtNLM"/>
    </source>
</evidence>
<organism evidence="1 2">
    <name type="scientific">Macrosiphum euphorbiae</name>
    <name type="common">potato aphid</name>
    <dbReference type="NCBI Taxonomy" id="13131"/>
    <lineage>
        <taxon>Eukaryota</taxon>
        <taxon>Metazoa</taxon>
        <taxon>Ecdysozoa</taxon>
        <taxon>Arthropoda</taxon>
        <taxon>Hexapoda</taxon>
        <taxon>Insecta</taxon>
        <taxon>Pterygota</taxon>
        <taxon>Neoptera</taxon>
        <taxon>Paraneoptera</taxon>
        <taxon>Hemiptera</taxon>
        <taxon>Sternorrhyncha</taxon>
        <taxon>Aphidomorpha</taxon>
        <taxon>Aphidoidea</taxon>
        <taxon>Aphididae</taxon>
        <taxon>Macrosiphini</taxon>
        <taxon>Macrosiphum</taxon>
    </lineage>
</organism>
<dbReference type="AlphaFoldDB" id="A0AAV0Y7N9"/>
<dbReference type="EMBL" id="CARXXK010001591">
    <property type="protein sequence ID" value="CAI6376915.1"/>
    <property type="molecule type" value="Genomic_DNA"/>
</dbReference>
<reference evidence="1 2" key="1">
    <citation type="submission" date="2023-01" db="EMBL/GenBank/DDBJ databases">
        <authorList>
            <person name="Whitehead M."/>
        </authorList>
    </citation>
    <scope>NUCLEOTIDE SEQUENCE [LARGE SCALE GENOMIC DNA]</scope>
</reference>
<accession>A0AAV0Y7N9</accession>
<proteinExistence type="predicted"/>
<dbReference type="Pfam" id="PF03564">
    <property type="entry name" value="DUF1759"/>
    <property type="match status" value="1"/>
</dbReference>
<dbReference type="InterPro" id="IPR005312">
    <property type="entry name" value="DUF1759"/>
</dbReference>
<protein>
    <recommendedName>
        <fullName evidence="3">Gag-pol polyprotein</fullName>
    </recommendedName>
</protein>
<evidence type="ECO:0000313" key="1">
    <source>
        <dbReference type="EMBL" id="CAI6376915.1"/>
    </source>
</evidence>
<gene>
    <name evidence="1" type="ORF">MEUPH1_LOCUS30241</name>
</gene>
<sequence>MGSPKRQELDIAMNKRSVVRARASRDASLRSIKKINSMGEEAKINVERRTLFEAHYLSLKRFVDQFELEQQAVLNDLVELDNVVEFETVDAEVTDSMEEICANIQLIATGFHKAVVNVTSNDNVSTGVRQAHAVVLPKIDLPKFDGNVLGWVSYRDMFQSLVHNNPDISNIQKYHFLTLSLSGPALTVVKAIPLTADNYIIAWDALKQSFENKRLLASAHIDKLFSFVPLKKESLSSLSSFVHTFTENVSAIKALGVEDLAGFILFHIGARVIDTETRRLFEASIAQDSVPNLDTLLQFVAHRCKILENVGTSVGINDKQDSIFKGSGKKNKSGSLGKTSLSISSTSTTSKCLFCQHEHQIYRCFGFKRKSVTVRCKFVSDHSLCFICLKSGHSVASCTAPSSIYIPVLAQHL</sequence>
<dbReference type="PANTHER" id="PTHR47331">
    <property type="entry name" value="PHD-TYPE DOMAIN-CONTAINING PROTEIN"/>
    <property type="match status" value="1"/>
</dbReference>
<dbReference type="Proteomes" id="UP001160148">
    <property type="component" value="Unassembled WGS sequence"/>
</dbReference>
<name>A0AAV0Y7N9_9HEMI</name>
<evidence type="ECO:0000313" key="2">
    <source>
        <dbReference type="Proteomes" id="UP001160148"/>
    </source>
</evidence>
<comment type="caution">
    <text evidence="1">The sequence shown here is derived from an EMBL/GenBank/DDBJ whole genome shotgun (WGS) entry which is preliminary data.</text>
</comment>